<name>A0A368LLD9_9VIBR</name>
<dbReference type="Pfam" id="PF13413">
    <property type="entry name" value="HTH_25"/>
    <property type="match status" value="1"/>
</dbReference>
<evidence type="ECO:0000313" key="5">
    <source>
        <dbReference type="Proteomes" id="UP000252479"/>
    </source>
</evidence>
<dbReference type="InterPro" id="IPR001387">
    <property type="entry name" value="Cro/C1-type_HTH"/>
</dbReference>
<feature type="transmembrane region" description="Helical" evidence="2">
    <location>
        <begin position="119"/>
        <end position="139"/>
    </location>
</feature>
<dbReference type="InterPro" id="IPR050400">
    <property type="entry name" value="Bact_Cytoskel_RodZ"/>
</dbReference>
<evidence type="ECO:0000256" key="1">
    <source>
        <dbReference type="SAM" id="MobiDB-lite"/>
    </source>
</evidence>
<dbReference type="PROSITE" id="PS50943">
    <property type="entry name" value="HTH_CROC1"/>
    <property type="match status" value="1"/>
</dbReference>
<reference evidence="4 5" key="1">
    <citation type="journal article" date="2017" name="Elife">
        <title>Extensive horizontal gene transfer in cheese-associated bacteria.</title>
        <authorList>
            <person name="Bonham K.S."/>
            <person name="Wolfe B.E."/>
            <person name="Dutton R.J."/>
        </authorList>
    </citation>
    <scope>NUCLEOTIDE SEQUENCE [LARGE SCALE GENOMIC DNA]</scope>
    <source>
        <strain evidence="4 5">JB196</strain>
    </source>
</reference>
<feature type="region of interest" description="Disordered" evidence="1">
    <location>
        <begin position="92"/>
        <end position="114"/>
    </location>
</feature>
<dbReference type="GeneID" id="303187862"/>
<dbReference type="AlphaFoldDB" id="A0A368LLD9"/>
<dbReference type="PANTHER" id="PTHR34475:SF1">
    <property type="entry name" value="CYTOSKELETON PROTEIN RODZ"/>
    <property type="match status" value="1"/>
</dbReference>
<dbReference type="PANTHER" id="PTHR34475">
    <property type="match status" value="1"/>
</dbReference>
<keyword evidence="5" id="KW-1185">Reference proteome</keyword>
<evidence type="ECO:0000256" key="2">
    <source>
        <dbReference type="SAM" id="Phobius"/>
    </source>
</evidence>
<gene>
    <name evidence="4" type="ORF">CIK83_02975</name>
</gene>
<feature type="region of interest" description="Disordered" evidence="1">
    <location>
        <begin position="1"/>
        <end position="21"/>
    </location>
</feature>
<dbReference type="Gene3D" id="1.10.260.40">
    <property type="entry name" value="lambda repressor-like DNA-binding domains"/>
    <property type="match status" value="1"/>
</dbReference>
<dbReference type="NCBIfam" id="NF008109">
    <property type="entry name" value="PRK10856.1"/>
    <property type="match status" value="1"/>
</dbReference>
<evidence type="ECO:0000259" key="3">
    <source>
        <dbReference type="PROSITE" id="PS50943"/>
    </source>
</evidence>
<feature type="compositionally biased region" description="Polar residues" evidence="1">
    <location>
        <begin position="203"/>
        <end position="220"/>
    </location>
</feature>
<keyword evidence="2" id="KW-0472">Membrane</keyword>
<feature type="compositionally biased region" description="Basic and acidic residues" evidence="1">
    <location>
        <begin position="226"/>
        <end position="239"/>
    </location>
</feature>
<keyword evidence="2" id="KW-1133">Transmembrane helix</keyword>
<organism evidence="4 5">
    <name type="scientific">Vibrio casei</name>
    <dbReference type="NCBI Taxonomy" id="673372"/>
    <lineage>
        <taxon>Bacteria</taxon>
        <taxon>Pseudomonadati</taxon>
        <taxon>Pseudomonadota</taxon>
        <taxon>Gammaproteobacteria</taxon>
        <taxon>Vibrionales</taxon>
        <taxon>Vibrionaceae</taxon>
        <taxon>Vibrio</taxon>
    </lineage>
</organism>
<dbReference type="Proteomes" id="UP000252479">
    <property type="component" value="Unassembled WGS sequence"/>
</dbReference>
<comment type="caution">
    <text evidence="4">The sequence shown here is derived from an EMBL/GenBank/DDBJ whole genome shotgun (WGS) entry which is preliminary data.</text>
</comment>
<keyword evidence="2" id="KW-0812">Transmembrane</keyword>
<protein>
    <submittedName>
        <fullName evidence="4">Cytoskeleton protein RodZ</fullName>
    </submittedName>
</protein>
<feature type="domain" description="HTH cro/C1-type" evidence="3">
    <location>
        <begin position="26"/>
        <end position="57"/>
    </location>
</feature>
<dbReference type="Pfam" id="PF13464">
    <property type="entry name" value="RodZ_C"/>
    <property type="match status" value="1"/>
</dbReference>
<accession>A0A368LLD9</accession>
<sequence length="325" mass="36194">MSTENHTETELETPTSKNELLPGEMLRKRREELGLSQKDISERLRLKVSVIESIESNHFDSHQVATFIRGYFRSYAKAVGISEKQILSALEQSGRGQHKEQPMHSFSQKTKKQQHDNHIMRLTWGILVVILGISSIWWWQNHQQDTLAPSSYSPPTSDEMNTEDQSDDFNRIDSDKNISSNSELSDDPSNETVNVDTDDESMNDFSVQSSTESTMTQANKSSSLSKDSDEKLSENEEIKALSSSETANNVLSMSFKDDCWIQVKDSSGNVLSTGLKKAGQSLTLEGKTPYSIILGAPEGVSITLANEPVDLSRFTAGKVARLTLP</sequence>
<dbReference type="InterPro" id="IPR025194">
    <property type="entry name" value="RodZ-like_C"/>
</dbReference>
<feature type="compositionally biased region" description="Polar residues" evidence="1">
    <location>
        <begin position="147"/>
        <end position="159"/>
    </location>
</feature>
<dbReference type="CDD" id="cd00093">
    <property type="entry name" value="HTH_XRE"/>
    <property type="match status" value="1"/>
</dbReference>
<evidence type="ECO:0000313" key="4">
    <source>
        <dbReference type="EMBL" id="RCS72657.1"/>
    </source>
</evidence>
<dbReference type="SUPFAM" id="SSF47413">
    <property type="entry name" value="lambda repressor-like DNA-binding domains"/>
    <property type="match status" value="1"/>
</dbReference>
<dbReference type="GO" id="GO:0003677">
    <property type="term" value="F:DNA binding"/>
    <property type="evidence" value="ECO:0007669"/>
    <property type="project" value="InterPro"/>
</dbReference>
<dbReference type="InterPro" id="IPR010982">
    <property type="entry name" value="Lambda_DNA-bd_dom_sf"/>
</dbReference>
<proteinExistence type="predicted"/>
<dbReference type="EMBL" id="QPGL01000001">
    <property type="protein sequence ID" value="RCS72657.1"/>
    <property type="molecule type" value="Genomic_DNA"/>
</dbReference>
<dbReference type="RefSeq" id="WP_086959434.1">
    <property type="nucleotide sequence ID" value="NZ_FUKS01000012.1"/>
</dbReference>
<feature type="region of interest" description="Disordered" evidence="1">
    <location>
        <begin position="147"/>
        <end position="245"/>
    </location>
</feature>